<keyword evidence="9" id="KW-1133">Transmembrane helix</keyword>
<dbReference type="VEuPathDB" id="VectorBase:GBRI002128"/>
<evidence type="ECO:0000256" key="5">
    <source>
        <dbReference type="ARBA" id="ARBA00022692"/>
    </source>
</evidence>
<keyword evidence="13" id="KW-0325">Glycoprotein</keyword>
<dbReference type="EnsemblMetazoa" id="GBRI002128-RA">
    <property type="protein sequence ID" value="GBRI002128-PA"/>
    <property type="gene ID" value="GBRI002128"/>
</dbReference>
<accession>A0A1A9W0N7</accession>
<keyword evidence="11" id="KW-0829">Tyrosine-protein kinase</keyword>
<dbReference type="PANTHER" id="PTHR33558:SF1">
    <property type="entry name" value="GLUTAREDOXIN-LIKE PROTEIN C5ORF63 HOMOLOG"/>
    <property type="match status" value="1"/>
</dbReference>
<dbReference type="EC" id="2.7.10.1" evidence="2"/>
<dbReference type="InterPro" id="IPR036941">
    <property type="entry name" value="Rcpt_L-dom_sf"/>
</dbReference>
<comment type="catalytic activity">
    <reaction evidence="14">
        <text>L-tyrosyl-[protein] + ATP = O-phospho-L-tyrosyl-[protein] + ADP + H(+)</text>
        <dbReference type="Rhea" id="RHEA:10596"/>
        <dbReference type="Rhea" id="RHEA-COMP:10136"/>
        <dbReference type="Rhea" id="RHEA-COMP:20101"/>
        <dbReference type="ChEBI" id="CHEBI:15378"/>
        <dbReference type="ChEBI" id="CHEBI:30616"/>
        <dbReference type="ChEBI" id="CHEBI:46858"/>
        <dbReference type="ChEBI" id="CHEBI:61978"/>
        <dbReference type="ChEBI" id="CHEBI:456216"/>
        <dbReference type="EC" id="2.7.10.1"/>
    </reaction>
</comment>
<evidence type="ECO:0000256" key="13">
    <source>
        <dbReference type="ARBA" id="ARBA00023180"/>
    </source>
</evidence>
<dbReference type="SMART" id="SM00060">
    <property type="entry name" value="FN3"/>
    <property type="match status" value="2"/>
</dbReference>
<dbReference type="STRING" id="37001.A0A1A9W0N7"/>
<keyword evidence="6" id="KW-0547">Nucleotide-binding</keyword>
<feature type="domain" description="Fibronectin type-III" evidence="16">
    <location>
        <begin position="598"/>
        <end position="750"/>
    </location>
</feature>
<dbReference type="Pfam" id="PF00757">
    <property type="entry name" value="Furin-like"/>
    <property type="match status" value="1"/>
</dbReference>
<dbReference type="CDD" id="cd00063">
    <property type="entry name" value="FN3"/>
    <property type="match status" value="1"/>
</dbReference>
<evidence type="ECO:0000256" key="3">
    <source>
        <dbReference type="ARBA" id="ARBA00022553"/>
    </source>
</evidence>
<dbReference type="Gene3D" id="2.10.220.10">
    <property type="entry name" value="Hormone Receptor, Insulin-like Growth Factor Receptor 1, Chain A, domain 2"/>
    <property type="match status" value="1"/>
</dbReference>
<keyword evidence="3" id="KW-0597">Phosphoprotein</keyword>
<evidence type="ECO:0000256" key="6">
    <source>
        <dbReference type="ARBA" id="ARBA00022741"/>
    </source>
</evidence>
<dbReference type="GO" id="GO:0004714">
    <property type="term" value="F:transmembrane receptor protein tyrosine kinase activity"/>
    <property type="evidence" value="ECO:0007669"/>
    <property type="project" value="UniProtKB-EC"/>
</dbReference>
<evidence type="ECO:0000256" key="4">
    <source>
        <dbReference type="ARBA" id="ARBA00022679"/>
    </source>
</evidence>
<dbReference type="SUPFAM" id="SSF52833">
    <property type="entry name" value="Thioredoxin-like"/>
    <property type="match status" value="1"/>
</dbReference>
<dbReference type="InterPro" id="IPR006212">
    <property type="entry name" value="Furin_repeat"/>
</dbReference>
<dbReference type="SUPFAM" id="SSF57184">
    <property type="entry name" value="Growth factor receptor domain"/>
    <property type="match status" value="1"/>
</dbReference>
<evidence type="ECO:0000256" key="2">
    <source>
        <dbReference type="ARBA" id="ARBA00011902"/>
    </source>
</evidence>
<evidence type="ECO:0000256" key="15">
    <source>
        <dbReference type="SAM" id="SignalP"/>
    </source>
</evidence>
<protein>
    <recommendedName>
        <fullName evidence="2">receptor protein-tyrosine kinase</fullName>
        <ecNumber evidence="2">2.7.10.1</ecNumber>
    </recommendedName>
</protein>
<reference evidence="17" key="2">
    <citation type="submission" date="2020-05" db="UniProtKB">
        <authorList>
            <consortium name="EnsemblMetazoa"/>
        </authorList>
    </citation>
    <scope>IDENTIFICATION</scope>
    <source>
        <strain evidence="17">IAEA</strain>
    </source>
</reference>
<feature type="domain" description="Fibronectin type-III" evidence="16">
    <location>
        <begin position="481"/>
        <end position="582"/>
    </location>
</feature>
<dbReference type="InterPro" id="IPR009030">
    <property type="entry name" value="Growth_fac_rcpt_cys_sf"/>
</dbReference>
<dbReference type="SUPFAM" id="SSF49265">
    <property type="entry name" value="Fibronectin type III"/>
    <property type="match status" value="3"/>
</dbReference>
<dbReference type="InterPro" id="IPR036249">
    <property type="entry name" value="Thioredoxin-like_sf"/>
</dbReference>
<dbReference type="InterPro" id="IPR006211">
    <property type="entry name" value="Furin-like_Cys-rich_dom"/>
</dbReference>
<dbReference type="SUPFAM" id="SSF53901">
    <property type="entry name" value="Thiolase-like"/>
    <property type="match status" value="1"/>
</dbReference>
<keyword evidence="8" id="KW-0067">ATP-binding</keyword>
<comment type="subcellular location">
    <subcellularLocation>
        <location evidence="1">Membrane</location>
        <topology evidence="1">Single-pass type I membrane protein</topology>
    </subcellularLocation>
</comment>
<keyword evidence="18" id="KW-1185">Reference proteome</keyword>
<sequence length="1397" mass="159934">MYLQVFNIPLLLALCITTFTVYTEGVLQKASSITTETAQAITSHECGSIDIRNHCDSFKQLENCTVITGYLLIVLLPRMNQRNHEVCNFSKYQFPLLREITDFLIFHEVRNITTITDMFPKLTVIRGQRLFLNYALGVTSMRDLIALEFRSLIAIQRGHVFIGTNPKLCNLEKINWDRLTLSPGENHINLVNPEQCHTRSACRGCHSSYCWSDHVCQKFENDNILNVERGTENCHKQCLGGCLDNSPKTCTVCRKWTDNDTCVEKCPVNKFASPHYLRCYTREECTGKKNLYIYKNLCVLSCPSGYVVHESLRECVQCNLAADCIKICNPPNPSQPFWLLNLGDVEDIKGCQVLNGSVFLTIRNRINENDLFQSLADVKEVRGHLNIYKNTYLSSLTFLKGLRKIHGENTKDHHFSLTLYDNKNLRELWSPSEDLELINGGMYVQANYKLCNRFLKQFVEDVTHDKTMDSLQTSDQEVLCAPAKLNAKIEVLSHRSIKFSWPKKQTSLQIEFILRPIPHNKSFDENLEADTKICDKVNWLRILKFTSELSQNGSFYYHKIVGLEANTKYACLVKTFGVDGSYEARSDLTYVITQKDIPPSPQINVTQKTDTSLTLQWSYEDVAVQQTVDYYKLVVYDLPDNKTDLDKRDYCTEPAKMYSTLHEYEDYDTCCERREEEREETLFQNMMQETYACSRDHAAYCSKGQQENIENPPIYTKRLEHSETSHTIKKLQRFHLYVVQVRACNQFGCGSFGTLAERTNYSITADKIYNLSACRVANSHEYQLSFNEPQHPNSLITSYMIHFRLIMPAGQGYQSHLKCITRREHADNNYSFIIHKLAMSYDQVAVRVNSLASHTFIGWVNVTICDDSTKLAGTILTSRSSKSWNIFLLFFLLGAGGTSLWIFYKRRCWHNFYELRRLLPIRSEWSASFVRRELEDDRQILVDDCETVRFQNSPLEELKYTYDVVIIACARTPCVVDCEISNSSLPTSLGVTVTEAVIKRSAIDIQRLKKILITESPNNGECVQQRNGKEFGRFGALTKHALCPRIDRDDKLGFKAISLGLKELQVYQSDAVIVGTEMISSCSNVKQEQELVKESLAQYGISLEQYKAYLKESLERFLKAQKEFDFEEEVAPLQKIERTQQSLVQKIIKNDVISFPENETLLSNKKTKEASALILSTASVALELNLKPLAILADITIDRNTQNNNVSSALDTINKFLAKTNLTIDNIHHWEIADESNSLPLILEKVYKINSKQINPHGDLKLLGSSAFATLPRLITHLAYTLKPGSSGCAICSSTEHSVAVLIKKLPTFMSADTVPVLTLYTKKVCPLCDVLLEELDMNFAGLYKLQKIFIDCKENVHFLRLYRHDIPVLFLNGHFLCMHRLNVPLLKRKLELLNKI</sequence>
<dbReference type="Gene3D" id="3.80.20.20">
    <property type="entry name" value="Receptor L-domain"/>
    <property type="match status" value="2"/>
</dbReference>
<dbReference type="Gene3D" id="3.40.30.10">
    <property type="entry name" value="Glutaredoxin"/>
    <property type="match status" value="1"/>
</dbReference>
<dbReference type="GO" id="GO:0005524">
    <property type="term" value="F:ATP binding"/>
    <property type="evidence" value="ECO:0007669"/>
    <property type="project" value="UniProtKB-KW"/>
</dbReference>
<dbReference type="SUPFAM" id="SSF52058">
    <property type="entry name" value="L domain-like"/>
    <property type="match status" value="2"/>
</dbReference>
<evidence type="ECO:0000256" key="12">
    <source>
        <dbReference type="ARBA" id="ARBA00023170"/>
    </source>
</evidence>
<dbReference type="InterPro" id="IPR052565">
    <property type="entry name" value="Glutaredoxin-like_YDR286C"/>
</dbReference>
<evidence type="ECO:0000259" key="16">
    <source>
        <dbReference type="SMART" id="SM00060"/>
    </source>
</evidence>
<dbReference type="Pfam" id="PF05768">
    <property type="entry name" value="Glrx-like"/>
    <property type="match status" value="1"/>
</dbReference>
<dbReference type="InterPro" id="IPR013783">
    <property type="entry name" value="Ig-like_fold"/>
</dbReference>
<dbReference type="InterPro" id="IPR003961">
    <property type="entry name" value="FN3_dom"/>
</dbReference>
<dbReference type="Gene3D" id="3.40.47.10">
    <property type="match status" value="2"/>
</dbReference>
<dbReference type="Gene3D" id="2.60.40.10">
    <property type="entry name" value="Immunoglobulins"/>
    <property type="match status" value="1"/>
</dbReference>
<dbReference type="InterPro" id="IPR016039">
    <property type="entry name" value="Thiolase-like"/>
</dbReference>
<evidence type="ECO:0000256" key="7">
    <source>
        <dbReference type="ARBA" id="ARBA00022777"/>
    </source>
</evidence>
<reference evidence="18" key="1">
    <citation type="submission" date="2014-03" db="EMBL/GenBank/DDBJ databases">
        <authorList>
            <person name="Aksoy S."/>
            <person name="Warren W."/>
            <person name="Wilson R.K."/>
        </authorList>
    </citation>
    <scope>NUCLEOTIDE SEQUENCE [LARGE SCALE GENOMIC DNA]</scope>
    <source>
        <strain evidence="18">IAEA</strain>
    </source>
</reference>
<evidence type="ECO:0000313" key="18">
    <source>
        <dbReference type="Proteomes" id="UP000091820"/>
    </source>
</evidence>
<feature type="chain" id="PRO_5008399828" description="receptor protein-tyrosine kinase" evidence="15">
    <location>
        <begin position="24"/>
        <end position="1397"/>
    </location>
</feature>
<evidence type="ECO:0000256" key="1">
    <source>
        <dbReference type="ARBA" id="ARBA00004479"/>
    </source>
</evidence>
<keyword evidence="7" id="KW-0418">Kinase</keyword>
<name>A0A1A9W0N7_9MUSC</name>
<dbReference type="Proteomes" id="UP000091820">
    <property type="component" value="Unassembled WGS sequence"/>
</dbReference>
<organism evidence="17 18">
    <name type="scientific">Glossina brevipalpis</name>
    <dbReference type="NCBI Taxonomy" id="37001"/>
    <lineage>
        <taxon>Eukaryota</taxon>
        <taxon>Metazoa</taxon>
        <taxon>Ecdysozoa</taxon>
        <taxon>Arthropoda</taxon>
        <taxon>Hexapoda</taxon>
        <taxon>Insecta</taxon>
        <taxon>Pterygota</taxon>
        <taxon>Neoptera</taxon>
        <taxon>Endopterygota</taxon>
        <taxon>Diptera</taxon>
        <taxon>Brachycera</taxon>
        <taxon>Muscomorpha</taxon>
        <taxon>Hippoboscoidea</taxon>
        <taxon>Glossinidae</taxon>
        <taxon>Glossina</taxon>
    </lineage>
</organism>
<evidence type="ECO:0000256" key="11">
    <source>
        <dbReference type="ARBA" id="ARBA00023137"/>
    </source>
</evidence>
<keyword evidence="10" id="KW-0472">Membrane</keyword>
<keyword evidence="15" id="KW-0732">Signal</keyword>
<evidence type="ECO:0000313" key="17">
    <source>
        <dbReference type="EnsemblMetazoa" id="GBRI002128-PA"/>
    </source>
</evidence>
<dbReference type="InterPro" id="IPR008554">
    <property type="entry name" value="Glutaredoxin-like"/>
</dbReference>
<dbReference type="SMART" id="SM00261">
    <property type="entry name" value="FU"/>
    <property type="match status" value="1"/>
</dbReference>
<keyword evidence="12" id="KW-0675">Receptor</keyword>
<evidence type="ECO:0000256" key="14">
    <source>
        <dbReference type="ARBA" id="ARBA00051243"/>
    </source>
</evidence>
<keyword evidence="4" id="KW-0808">Transferase</keyword>
<keyword evidence="5" id="KW-0812">Transmembrane</keyword>
<dbReference type="CDD" id="cd00064">
    <property type="entry name" value="FU"/>
    <property type="match status" value="1"/>
</dbReference>
<dbReference type="GO" id="GO:0016746">
    <property type="term" value="F:acyltransferase activity"/>
    <property type="evidence" value="ECO:0007669"/>
    <property type="project" value="InterPro"/>
</dbReference>
<evidence type="ECO:0000256" key="9">
    <source>
        <dbReference type="ARBA" id="ARBA00022989"/>
    </source>
</evidence>
<proteinExistence type="predicted"/>
<dbReference type="PANTHER" id="PTHR33558">
    <property type="entry name" value="GLUTAREDOXIN-LIKE PROTEIN C5ORF63 HOMOLOG"/>
    <property type="match status" value="1"/>
</dbReference>
<feature type="signal peptide" evidence="15">
    <location>
        <begin position="1"/>
        <end position="23"/>
    </location>
</feature>
<dbReference type="GO" id="GO:0016020">
    <property type="term" value="C:membrane"/>
    <property type="evidence" value="ECO:0007669"/>
    <property type="project" value="UniProtKB-SubCell"/>
</dbReference>
<evidence type="ECO:0000256" key="10">
    <source>
        <dbReference type="ARBA" id="ARBA00023136"/>
    </source>
</evidence>
<dbReference type="Pfam" id="PF01030">
    <property type="entry name" value="Recep_L_domain"/>
    <property type="match status" value="2"/>
</dbReference>
<dbReference type="InterPro" id="IPR036116">
    <property type="entry name" value="FN3_sf"/>
</dbReference>
<dbReference type="InterPro" id="IPR000494">
    <property type="entry name" value="Rcpt_L-dom"/>
</dbReference>
<evidence type="ECO:0000256" key="8">
    <source>
        <dbReference type="ARBA" id="ARBA00022840"/>
    </source>
</evidence>